<name>N4WXB0_9BACI</name>
<dbReference type="OrthoDB" id="1937736at2"/>
<evidence type="ECO:0000313" key="1">
    <source>
        <dbReference type="EMBL" id="ENH97721.1"/>
    </source>
</evidence>
<reference evidence="1 2" key="1">
    <citation type="submission" date="2013-03" db="EMBL/GenBank/DDBJ databases">
        <title>Draft genome sequence of Gracibacillus halophilus YIM-C55.5, a moderately halophilic and thermophilic organism from the Xiaochaidamu salt lake.</title>
        <authorList>
            <person name="Sugumar T."/>
            <person name="Polireddy D.R."/>
            <person name="Antony A."/>
            <person name="Madhava Y.R."/>
            <person name="Sivakumar N."/>
        </authorList>
    </citation>
    <scope>NUCLEOTIDE SEQUENCE [LARGE SCALE GENOMIC DNA]</scope>
    <source>
        <strain evidence="1 2">YIM-C55.5</strain>
    </source>
</reference>
<organism evidence="1 2">
    <name type="scientific">Gracilibacillus halophilus YIM-C55.5</name>
    <dbReference type="NCBI Taxonomy" id="1308866"/>
    <lineage>
        <taxon>Bacteria</taxon>
        <taxon>Bacillati</taxon>
        <taxon>Bacillota</taxon>
        <taxon>Bacilli</taxon>
        <taxon>Bacillales</taxon>
        <taxon>Bacillaceae</taxon>
        <taxon>Gracilibacillus</taxon>
    </lineage>
</organism>
<dbReference type="Proteomes" id="UP000012283">
    <property type="component" value="Unassembled WGS sequence"/>
</dbReference>
<keyword evidence="2" id="KW-1185">Reference proteome</keyword>
<protein>
    <recommendedName>
        <fullName evidence="3">DUF3888 domain-containing protein</fullName>
    </recommendedName>
</protein>
<dbReference type="AlphaFoldDB" id="N4WXB0"/>
<dbReference type="EMBL" id="APML01000016">
    <property type="protein sequence ID" value="ENH97721.1"/>
    <property type="molecule type" value="Genomic_DNA"/>
</dbReference>
<evidence type="ECO:0008006" key="3">
    <source>
        <dbReference type="Google" id="ProtNLM"/>
    </source>
</evidence>
<comment type="caution">
    <text evidence="1">The sequence shown here is derived from an EMBL/GenBank/DDBJ whole genome shotgun (WGS) entry which is preliminary data.</text>
</comment>
<dbReference type="RefSeq" id="WP_003465252.1">
    <property type="nucleotide sequence ID" value="NZ_APML01000016.1"/>
</dbReference>
<sequence>MEKYEEKLQEQSKSVIDEFVLQIMFPYIDNAVKNFYKKSFKNKNYYGGEILELKKEDDSYHLTISIQTFTGPHNPPYGLETITFNTDFTTGDFTENSFKPFVEVVDYKHKDLKKLIVEQ</sequence>
<gene>
    <name evidence="1" type="ORF">J416_04116</name>
</gene>
<dbReference type="PATRIC" id="fig|1308866.3.peg.835"/>
<proteinExistence type="predicted"/>
<accession>N4WXB0</accession>
<evidence type="ECO:0000313" key="2">
    <source>
        <dbReference type="Proteomes" id="UP000012283"/>
    </source>
</evidence>
<dbReference type="Pfam" id="PF13027">
    <property type="entry name" value="DUF3888"/>
    <property type="match status" value="1"/>
</dbReference>
<dbReference type="InterPro" id="IPR024984">
    <property type="entry name" value="DUF3888"/>
</dbReference>